<evidence type="ECO:0000256" key="8">
    <source>
        <dbReference type="ARBA" id="ARBA00022840"/>
    </source>
</evidence>
<name>A0A934NEH4_9FLAO</name>
<evidence type="ECO:0000256" key="2">
    <source>
        <dbReference type="ARBA" id="ARBA00007599"/>
    </source>
</evidence>
<sequence length="134" mass="15611">MQFTYQIEDIQSVADAILKQLTSKTLLFYGDMGSGKTTLIKALSKQLGTLEIVNSPTFSIVNEYEIQNDLIYHFDLYRIENEEEALNFGIEDYLFSDHYVFIEWPERIAHLLPEDYTKITIKLNLDGSRTLYID</sequence>
<evidence type="ECO:0000313" key="12">
    <source>
        <dbReference type="Proteomes" id="UP000662373"/>
    </source>
</evidence>
<comment type="caution">
    <text evidence="11">The sequence shown here is derived from an EMBL/GenBank/DDBJ whole genome shotgun (WGS) entry which is preliminary data.</text>
</comment>
<dbReference type="RefSeq" id="WP_199603001.1">
    <property type="nucleotide sequence ID" value="NZ_JAEHJZ010000052.1"/>
</dbReference>
<dbReference type="AlphaFoldDB" id="A0A934NEH4"/>
<dbReference type="GO" id="GO:0005524">
    <property type="term" value="F:ATP binding"/>
    <property type="evidence" value="ECO:0007669"/>
    <property type="project" value="UniProtKB-KW"/>
</dbReference>
<dbReference type="PANTHER" id="PTHR33540">
    <property type="entry name" value="TRNA THREONYLCARBAMOYLADENOSINE BIOSYNTHESIS PROTEIN TSAE"/>
    <property type="match status" value="1"/>
</dbReference>
<reference evidence="11 12" key="1">
    <citation type="submission" date="2020-09" db="EMBL/GenBank/DDBJ databases">
        <title>Draft genome of Gelidibacter salicanalis PAMC21136.</title>
        <authorList>
            <person name="Park H."/>
        </authorList>
    </citation>
    <scope>NUCLEOTIDE SEQUENCE [LARGE SCALE GENOMIC DNA]</scope>
    <source>
        <strain evidence="11 12">PAMC21136</strain>
    </source>
</reference>
<dbReference type="InterPro" id="IPR027417">
    <property type="entry name" value="P-loop_NTPase"/>
</dbReference>
<keyword evidence="12" id="KW-1185">Reference proteome</keyword>
<dbReference type="GO" id="GO:0005737">
    <property type="term" value="C:cytoplasm"/>
    <property type="evidence" value="ECO:0007669"/>
    <property type="project" value="UniProtKB-SubCell"/>
</dbReference>
<dbReference type="InterPro" id="IPR003442">
    <property type="entry name" value="T6A_TsaE"/>
</dbReference>
<comment type="similarity">
    <text evidence="2">Belongs to the TsaE family.</text>
</comment>
<dbReference type="NCBIfam" id="TIGR00150">
    <property type="entry name" value="T6A_YjeE"/>
    <property type="match status" value="1"/>
</dbReference>
<evidence type="ECO:0000313" key="11">
    <source>
        <dbReference type="EMBL" id="MBJ7882720.1"/>
    </source>
</evidence>
<keyword evidence="8" id="KW-0067">ATP-binding</keyword>
<dbReference type="EMBL" id="JAEHJZ010000052">
    <property type="protein sequence ID" value="MBJ7882720.1"/>
    <property type="molecule type" value="Genomic_DNA"/>
</dbReference>
<evidence type="ECO:0000256" key="5">
    <source>
        <dbReference type="ARBA" id="ARBA00022694"/>
    </source>
</evidence>
<dbReference type="SUPFAM" id="SSF52540">
    <property type="entry name" value="P-loop containing nucleoside triphosphate hydrolases"/>
    <property type="match status" value="1"/>
</dbReference>
<evidence type="ECO:0000256" key="9">
    <source>
        <dbReference type="ARBA" id="ARBA00022842"/>
    </source>
</evidence>
<evidence type="ECO:0000256" key="3">
    <source>
        <dbReference type="ARBA" id="ARBA00019010"/>
    </source>
</evidence>
<dbReference type="Proteomes" id="UP000662373">
    <property type="component" value="Unassembled WGS sequence"/>
</dbReference>
<evidence type="ECO:0000256" key="1">
    <source>
        <dbReference type="ARBA" id="ARBA00004496"/>
    </source>
</evidence>
<keyword evidence="5" id="KW-0819">tRNA processing</keyword>
<dbReference type="Pfam" id="PF02367">
    <property type="entry name" value="TsaE"/>
    <property type="match status" value="1"/>
</dbReference>
<gene>
    <name evidence="11" type="primary">tsaE</name>
    <name evidence="11" type="ORF">JEM65_18960</name>
</gene>
<evidence type="ECO:0000256" key="6">
    <source>
        <dbReference type="ARBA" id="ARBA00022723"/>
    </source>
</evidence>
<keyword evidence="4" id="KW-0963">Cytoplasm</keyword>
<keyword evidence="6" id="KW-0479">Metal-binding</keyword>
<dbReference type="GO" id="GO:0046872">
    <property type="term" value="F:metal ion binding"/>
    <property type="evidence" value="ECO:0007669"/>
    <property type="project" value="UniProtKB-KW"/>
</dbReference>
<dbReference type="GO" id="GO:0002949">
    <property type="term" value="P:tRNA threonylcarbamoyladenosine modification"/>
    <property type="evidence" value="ECO:0007669"/>
    <property type="project" value="InterPro"/>
</dbReference>
<organism evidence="11 12">
    <name type="scientific">Gelidibacter salicanalis</name>
    <dbReference type="NCBI Taxonomy" id="291193"/>
    <lineage>
        <taxon>Bacteria</taxon>
        <taxon>Pseudomonadati</taxon>
        <taxon>Bacteroidota</taxon>
        <taxon>Flavobacteriia</taxon>
        <taxon>Flavobacteriales</taxon>
        <taxon>Flavobacteriaceae</taxon>
        <taxon>Gelidibacter</taxon>
    </lineage>
</organism>
<evidence type="ECO:0000256" key="7">
    <source>
        <dbReference type="ARBA" id="ARBA00022741"/>
    </source>
</evidence>
<dbReference type="Gene3D" id="3.40.50.300">
    <property type="entry name" value="P-loop containing nucleotide triphosphate hydrolases"/>
    <property type="match status" value="1"/>
</dbReference>
<evidence type="ECO:0000256" key="4">
    <source>
        <dbReference type="ARBA" id="ARBA00022490"/>
    </source>
</evidence>
<keyword evidence="7" id="KW-0547">Nucleotide-binding</keyword>
<proteinExistence type="inferred from homology"/>
<accession>A0A934NEH4</accession>
<dbReference type="PANTHER" id="PTHR33540:SF2">
    <property type="entry name" value="TRNA THREONYLCARBAMOYLADENOSINE BIOSYNTHESIS PROTEIN TSAE"/>
    <property type="match status" value="1"/>
</dbReference>
<evidence type="ECO:0000256" key="10">
    <source>
        <dbReference type="ARBA" id="ARBA00032441"/>
    </source>
</evidence>
<keyword evidence="9" id="KW-0460">Magnesium</keyword>
<protein>
    <recommendedName>
        <fullName evidence="3">tRNA threonylcarbamoyladenosine biosynthesis protein TsaE</fullName>
    </recommendedName>
    <alternativeName>
        <fullName evidence="10">t(6)A37 threonylcarbamoyladenosine biosynthesis protein TsaE</fullName>
    </alternativeName>
</protein>
<comment type="subcellular location">
    <subcellularLocation>
        <location evidence="1">Cytoplasm</location>
    </subcellularLocation>
</comment>